<proteinExistence type="predicted"/>
<protein>
    <submittedName>
        <fullName evidence="1">Uncharacterized protein</fullName>
    </submittedName>
</protein>
<evidence type="ECO:0000313" key="2">
    <source>
        <dbReference type="Proteomes" id="UP000195221"/>
    </source>
</evidence>
<dbReference type="EMBL" id="NBTZ01000016">
    <property type="protein sequence ID" value="OTP79048.1"/>
    <property type="molecule type" value="Genomic_DNA"/>
</dbReference>
<evidence type="ECO:0000313" key="1">
    <source>
        <dbReference type="EMBL" id="OTP79048.1"/>
    </source>
</evidence>
<gene>
    <name evidence="1" type="ORF">PAMC26577_02580</name>
</gene>
<sequence>MIESHASILTFCELPGFILVDQRPHVADFVLRKSEGDEFVVLDGLPLSTLDTHERDILDPLPVTSVSRHNVGPC</sequence>
<dbReference type="Proteomes" id="UP000195221">
    <property type="component" value="Unassembled WGS sequence"/>
</dbReference>
<accession>A0A242N5W6</accession>
<dbReference type="AlphaFoldDB" id="A0A242N5W6"/>
<organism evidence="1 2">
    <name type="scientific">Caballeronia sordidicola</name>
    <name type="common">Burkholderia sordidicola</name>
    <dbReference type="NCBI Taxonomy" id="196367"/>
    <lineage>
        <taxon>Bacteria</taxon>
        <taxon>Pseudomonadati</taxon>
        <taxon>Pseudomonadota</taxon>
        <taxon>Betaproteobacteria</taxon>
        <taxon>Burkholderiales</taxon>
        <taxon>Burkholderiaceae</taxon>
        <taxon>Caballeronia</taxon>
    </lineage>
</organism>
<reference evidence="1 2" key="1">
    <citation type="submission" date="2017-03" db="EMBL/GenBank/DDBJ databases">
        <title>Genome analysis of strain PAMC 26577.</title>
        <authorList>
            <person name="Oh H.-M."/>
            <person name="Yang J.-A."/>
        </authorList>
    </citation>
    <scope>NUCLEOTIDE SEQUENCE [LARGE SCALE GENOMIC DNA]</scope>
    <source>
        <strain evidence="1 2">PAMC 26577</strain>
    </source>
</reference>
<name>A0A242N5W6_CABSO</name>
<comment type="caution">
    <text evidence="1">The sequence shown here is derived from an EMBL/GenBank/DDBJ whole genome shotgun (WGS) entry which is preliminary data.</text>
</comment>